<sequence length="253" mass="28539">MPIDYSKWDNIELSDDSDIEVHPNVDKKSFIKWKQQDIHQKRLERNREIQQYEIQIPMYEELNVRANKMLADLSDEDLGDLNRVKQYLSKTFDNGKPANPTLSAEDFADQPTYSEMIEDLFIQLKGQLRDAKKDPNDGANLRTEIINHHKKINDVLAQNKAKLVQLHKEKELQISSEDMHTGWDRSFLNKNDAAAAAAAGSAKENQQPMSPISSVPSTIASPVESESTITQPSTASTTLTQSTSKPSVQQSTT</sequence>
<dbReference type="GO" id="GO:0031072">
    <property type="term" value="F:heat shock protein binding"/>
    <property type="evidence" value="ECO:0007669"/>
    <property type="project" value="TreeGrafter"/>
</dbReference>
<dbReference type="GO" id="GO:0051087">
    <property type="term" value="F:protein-folding chaperone binding"/>
    <property type="evidence" value="ECO:0007669"/>
    <property type="project" value="TreeGrafter"/>
</dbReference>
<keyword evidence="4" id="KW-1185">Reference proteome</keyword>
<feature type="non-terminal residue" evidence="3">
    <location>
        <position position="253"/>
    </location>
</feature>
<dbReference type="GO" id="GO:0050821">
    <property type="term" value="P:protein stabilization"/>
    <property type="evidence" value="ECO:0007669"/>
    <property type="project" value="TreeGrafter"/>
</dbReference>
<feature type="domain" description="Cdc37 N-terminal" evidence="2">
    <location>
        <begin position="2"/>
        <end position="186"/>
    </location>
</feature>
<name>A0A9P8PVK8_WICPI</name>
<protein>
    <recommendedName>
        <fullName evidence="2">Cdc37 N-terminal domain-containing protein</fullName>
    </recommendedName>
</protein>
<dbReference type="AlphaFoldDB" id="A0A9P8PVK8"/>
<dbReference type="GO" id="GO:0019901">
    <property type="term" value="F:protein kinase binding"/>
    <property type="evidence" value="ECO:0007669"/>
    <property type="project" value="InterPro"/>
</dbReference>
<dbReference type="Proteomes" id="UP000774326">
    <property type="component" value="Unassembled WGS sequence"/>
</dbReference>
<evidence type="ECO:0000256" key="1">
    <source>
        <dbReference type="SAM" id="MobiDB-lite"/>
    </source>
</evidence>
<reference evidence="3" key="1">
    <citation type="journal article" date="2021" name="Open Biol.">
        <title>Shared evolutionary footprints suggest mitochondrial oxidative damage underlies multiple complex I losses in fungi.</title>
        <authorList>
            <person name="Schikora-Tamarit M.A."/>
            <person name="Marcet-Houben M."/>
            <person name="Nosek J."/>
            <person name="Gabaldon T."/>
        </authorList>
    </citation>
    <scope>NUCLEOTIDE SEQUENCE</scope>
    <source>
        <strain evidence="3">CBS2887</strain>
    </source>
</reference>
<dbReference type="EMBL" id="JAEUBG010005022">
    <property type="protein sequence ID" value="KAH3679133.1"/>
    <property type="molecule type" value="Genomic_DNA"/>
</dbReference>
<dbReference type="SMART" id="SM01071">
    <property type="entry name" value="CDC37_N"/>
    <property type="match status" value="1"/>
</dbReference>
<dbReference type="GO" id="GO:0005737">
    <property type="term" value="C:cytoplasm"/>
    <property type="evidence" value="ECO:0007669"/>
    <property type="project" value="TreeGrafter"/>
</dbReference>
<dbReference type="Pfam" id="PF03234">
    <property type="entry name" value="CDC37_N"/>
    <property type="match status" value="1"/>
</dbReference>
<dbReference type="GO" id="GO:0006457">
    <property type="term" value="P:protein folding"/>
    <property type="evidence" value="ECO:0007669"/>
    <property type="project" value="TreeGrafter"/>
</dbReference>
<dbReference type="PANTHER" id="PTHR12800:SF4">
    <property type="entry name" value="HSP90 CO-CHAPERONE CDC37"/>
    <property type="match status" value="1"/>
</dbReference>
<evidence type="ECO:0000313" key="4">
    <source>
        <dbReference type="Proteomes" id="UP000774326"/>
    </source>
</evidence>
<proteinExistence type="predicted"/>
<dbReference type="InterPro" id="IPR013855">
    <property type="entry name" value="Cdc37_N_dom"/>
</dbReference>
<organism evidence="3 4">
    <name type="scientific">Wickerhamomyces pijperi</name>
    <name type="common">Yeast</name>
    <name type="synonym">Pichia pijperi</name>
    <dbReference type="NCBI Taxonomy" id="599730"/>
    <lineage>
        <taxon>Eukaryota</taxon>
        <taxon>Fungi</taxon>
        <taxon>Dikarya</taxon>
        <taxon>Ascomycota</taxon>
        <taxon>Saccharomycotina</taxon>
        <taxon>Saccharomycetes</taxon>
        <taxon>Phaffomycetales</taxon>
        <taxon>Wickerhamomycetaceae</taxon>
        <taxon>Wickerhamomyces</taxon>
    </lineage>
</organism>
<evidence type="ECO:0000313" key="3">
    <source>
        <dbReference type="EMBL" id="KAH3679133.1"/>
    </source>
</evidence>
<reference evidence="3" key="2">
    <citation type="submission" date="2021-01" db="EMBL/GenBank/DDBJ databases">
        <authorList>
            <person name="Schikora-Tamarit M.A."/>
        </authorList>
    </citation>
    <scope>NUCLEOTIDE SEQUENCE</scope>
    <source>
        <strain evidence="3">CBS2887</strain>
    </source>
</reference>
<accession>A0A9P8PVK8</accession>
<comment type="caution">
    <text evidence="3">The sequence shown here is derived from an EMBL/GenBank/DDBJ whole genome shotgun (WGS) entry which is preliminary data.</text>
</comment>
<dbReference type="InterPro" id="IPR004918">
    <property type="entry name" value="Cdc37"/>
</dbReference>
<evidence type="ECO:0000259" key="2">
    <source>
        <dbReference type="SMART" id="SM01071"/>
    </source>
</evidence>
<feature type="region of interest" description="Disordered" evidence="1">
    <location>
        <begin position="198"/>
        <end position="253"/>
    </location>
</feature>
<dbReference type="OrthoDB" id="440202at2759"/>
<dbReference type="GO" id="GO:0051082">
    <property type="term" value="F:unfolded protein binding"/>
    <property type="evidence" value="ECO:0007669"/>
    <property type="project" value="TreeGrafter"/>
</dbReference>
<gene>
    <name evidence="3" type="ORF">WICPIJ_008741</name>
</gene>
<feature type="compositionally biased region" description="Low complexity" evidence="1">
    <location>
        <begin position="227"/>
        <end position="244"/>
    </location>
</feature>
<feature type="compositionally biased region" description="Polar residues" evidence="1">
    <location>
        <begin position="203"/>
        <end position="226"/>
    </location>
</feature>
<dbReference type="PANTHER" id="PTHR12800">
    <property type="entry name" value="CDC37-RELATED"/>
    <property type="match status" value="1"/>
</dbReference>